<dbReference type="Gramene" id="TraesCAD_scaffold_021637_01G000100.1">
    <property type="protein sequence ID" value="TraesCAD_scaffold_021637_01G000100.1"/>
    <property type="gene ID" value="TraesCAD_scaffold_021637_01G000100"/>
</dbReference>
<sequence>MAAHPPAPAALPTMPMIDWRPLHAAARPSVFIIVLTPRLKKTLRRVADTYGIKEEKELDEIFKADYLTETGIAVRTVGDFLFITTTAHIVDFLFQAQWGPISAAQFNDYFEIAVTCSHAESRFIQGGFVGERTYTRATVCAIDCAKDLMMVRVDLRDLAVRTSGELQQRIRCTSDHPAVQFSMATNAGTQCMLYSWPAYRPCTMATGLQGLHRGPLDLMSTNKNGYDLQLIEASVGTEAGSSGAPLYNTNQQVLGILHGGSGVHSQFIPARYIWTFINNNCLLPKPRGPQDQGKPSQRPGPPPRDRDKR</sequence>
<dbReference type="PANTHER" id="PTHR36141:SF3">
    <property type="entry name" value="SERINE PROTEASE"/>
    <property type="match status" value="1"/>
</dbReference>
<feature type="region of interest" description="Disordered" evidence="1">
    <location>
        <begin position="284"/>
        <end position="309"/>
    </location>
</feature>
<dbReference type="Gramene" id="TraesSYM5B03G02830720.1">
    <property type="protein sequence ID" value="TraesSYM5B03G02830720.1.CDS1"/>
    <property type="gene ID" value="TraesSYM5B03G02830720"/>
</dbReference>
<dbReference type="Gramene" id="TraesSTA5B03G02793300.1">
    <property type="protein sequence ID" value="TraesSTA5B03G02793300.1.CDS1"/>
    <property type="gene ID" value="TraesSTA5B03G02793300"/>
</dbReference>
<dbReference type="Gramene" id="TraesROB_scaffold_005647_01G000300.1">
    <property type="protein sequence ID" value="TraesROB_scaffold_005647_01G000300.1"/>
    <property type="gene ID" value="TraesROB_scaffold_005647_01G000300"/>
</dbReference>
<dbReference type="Proteomes" id="UP000019116">
    <property type="component" value="Chromosome 5B"/>
</dbReference>
<keyword evidence="3" id="KW-1185">Reference proteome</keyword>
<dbReference type="KEGG" id="taes:123115530"/>
<evidence type="ECO:0000313" key="3">
    <source>
        <dbReference type="Proteomes" id="UP000019116"/>
    </source>
</evidence>
<name>A0A3B6LG02_WHEAT</name>
<evidence type="ECO:0000313" key="2">
    <source>
        <dbReference type="EnsemblPlants" id="TraesCS5B02G030200.1.cds1"/>
    </source>
</evidence>
<evidence type="ECO:0000256" key="1">
    <source>
        <dbReference type="SAM" id="MobiDB-lite"/>
    </source>
</evidence>
<dbReference type="Gramene" id="TraesARI5B03G02844030.1">
    <property type="protein sequence ID" value="TraesARI5B03G02844030.1.CDS1"/>
    <property type="gene ID" value="TraesARI5B03G02844030"/>
</dbReference>
<dbReference type="RefSeq" id="XP_044392602.1">
    <property type="nucleotide sequence ID" value="XM_044536667.1"/>
</dbReference>
<proteinExistence type="predicted"/>
<dbReference type="Gramene" id="TraesCS5B03G0074300.1">
    <property type="protein sequence ID" value="TraesCS5B03G0074300.1.CDS1"/>
    <property type="gene ID" value="TraesCS5B03G0074300"/>
</dbReference>
<dbReference type="AlphaFoldDB" id="A0A3B6LG02"/>
<gene>
    <name evidence="2" type="primary">LOC123115530</name>
</gene>
<dbReference type="SUPFAM" id="SSF50494">
    <property type="entry name" value="Trypsin-like serine proteases"/>
    <property type="match status" value="1"/>
</dbReference>
<dbReference type="Gramene" id="TraesMAC5B03G02800910.1">
    <property type="protein sequence ID" value="TraesMAC5B03G02800910.1.CDS1"/>
    <property type="gene ID" value="TraesMAC5B03G02800910"/>
</dbReference>
<protein>
    <recommendedName>
        <fullName evidence="4">Serine protease</fullName>
    </recommendedName>
</protein>
<dbReference type="Gene3D" id="2.40.10.10">
    <property type="entry name" value="Trypsin-like serine proteases"/>
    <property type="match status" value="1"/>
</dbReference>
<organism evidence="2">
    <name type="scientific">Triticum aestivum</name>
    <name type="common">Wheat</name>
    <dbReference type="NCBI Taxonomy" id="4565"/>
    <lineage>
        <taxon>Eukaryota</taxon>
        <taxon>Viridiplantae</taxon>
        <taxon>Streptophyta</taxon>
        <taxon>Embryophyta</taxon>
        <taxon>Tracheophyta</taxon>
        <taxon>Spermatophyta</taxon>
        <taxon>Magnoliopsida</taxon>
        <taxon>Liliopsida</taxon>
        <taxon>Poales</taxon>
        <taxon>Poaceae</taxon>
        <taxon>BOP clade</taxon>
        <taxon>Pooideae</taxon>
        <taxon>Triticodae</taxon>
        <taxon>Triticeae</taxon>
        <taxon>Triticinae</taxon>
        <taxon>Triticum</taxon>
    </lineage>
</organism>
<dbReference type="PANTHER" id="PTHR36141">
    <property type="entry name" value="OS08G0148500 PROTEIN"/>
    <property type="match status" value="1"/>
</dbReference>
<dbReference type="Gramene" id="TraesRN5B0100074200.1">
    <property type="protein sequence ID" value="TraesRN5B0100074200.1"/>
    <property type="gene ID" value="TraesRN5B0100074200"/>
</dbReference>
<evidence type="ECO:0008006" key="4">
    <source>
        <dbReference type="Google" id="ProtNLM"/>
    </source>
</evidence>
<dbReference type="Gramene" id="TraesLDM5B03G02803920.1">
    <property type="protein sequence ID" value="TraesLDM5B03G02803920.1.CDS1"/>
    <property type="gene ID" value="TraesLDM5B03G02803920"/>
</dbReference>
<dbReference type="EnsemblPlants" id="TraesCS5B02G030200.1">
    <property type="protein sequence ID" value="TraesCS5B02G030200.1.cds1"/>
    <property type="gene ID" value="TraesCS5B02G030200"/>
</dbReference>
<dbReference type="Gramene" id="TraesJAG5B03G02802230.1">
    <property type="protein sequence ID" value="TraesJAG5B03G02802230.1.CDS1"/>
    <property type="gene ID" value="TraesJAG5B03G02802230"/>
</dbReference>
<dbReference type="Gramene" id="TraesCS5B02G030200.1">
    <property type="protein sequence ID" value="TraesCS5B02G030200.1.cds1"/>
    <property type="gene ID" value="TraesCS5B02G030200"/>
</dbReference>
<dbReference type="OMA" id="MRKYVAL"/>
<accession>A0A3B6LG02</accession>
<reference evidence="2" key="2">
    <citation type="submission" date="2018-10" db="UniProtKB">
        <authorList>
            <consortium name="EnsemblPlants"/>
        </authorList>
    </citation>
    <scope>IDENTIFICATION</scope>
</reference>
<reference evidence="2" key="1">
    <citation type="submission" date="2018-08" db="EMBL/GenBank/DDBJ databases">
        <authorList>
            <person name="Rossello M."/>
        </authorList>
    </citation>
    <scope>NUCLEOTIDE SEQUENCE [LARGE SCALE GENOMIC DNA]</scope>
    <source>
        <strain evidence="2">cv. Chinese Spring</strain>
    </source>
</reference>
<dbReference type="Gramene" id="TraesLAC5B03G02756280.1">
    <property type="protein sequence ID" value="TraesLAC5B03G02756280.1.CDS1"/>
    <property type="gene ID" value="TraesLAC5B03G02756280"/>
</dbReference>
<dbReference type="OrthoDB" id="638219at2759"/>
<dbReference type="InterPro" id="IPR009003">
    <property type="entry name" value="Peptidase_S1_PA"/>
</dbReference>
<dbReference type="Gramene" id="TraesWEE_scaffold_007013_01G000100.1">
    <property type="protein sequence ID" value="TraesWEE_scaffold_007013_01G000100.1"/>
    <property type="gene ID" value="TraesWEE_scaffold_007013_01G000100"/>
</dbReference>
<dbReference type="GeneID" id="123115530"/>
<dbReference type="Gramene" id="TraesCLE_scaffold_019454_01G000200.1">
    <property type="protein sequence ID" value="TraesCLE_scaffold_019454_01G000200.1"/>
    <property type="gene ID" value="TraesCLE_scaffold_019454_01G000200"/>
</dbReference>
<dbReference type="InterPro" id="IPR043504">
    <property type="entry name" value="Peptidase_S1_PA_chymotrypsin"/>
</dbReference>